<dbReference type="AlphaFoldDB" id="A0A974XP31"/>
<evidence type="ECO:0000256" key="2">
    <source>
        <dbReference type="ARBA" id="ARBA00009695"/>
    </source>
</evidence>
<comment type="subcellular location">
    <subcellularLocation>
        <location evidence="1">Cytoplasm</location>
    </subcellularLocation>
</comment>
<dbReference type="Pfam" id="PF21981">
    <property type="entry name" value="RecX_HTH3"/>
    <property type="match status" value="1"/>
</dbReference>
<evidence type="ECO:0000259" key="5">
    <source>
        <dbReference type="Pfam" id="PF02631"/>
    </source>
</evidence>
<dbReference type="GO" id="GO:0006282">
    <property type="term" value="P:regulation of DNA repair"/>
    <property type="evidence" value="ECO:0007669"/>
    <property type="project" value="InterPro"/>
</dbReference>
<accession>A0A974XP31</accession>
<feature type="domain" description="RecX third three-helical" evidence="6">
    <location>
        <begin position="69"/>
        <end position="112"/>
    </location>
</feature>
<name>A0A974XP31_9GAMM</name>
<feature type="domain" description="RecX second three-helical" evidence="5">
    <location>
        <begin position="25"/>
        <end position="65"/>
    </location>
</feature>
<evidence type="ECO:0000256" key="3">
    <source>
        <dbReference type="ARBA" id="ARBA00018111"/>
    </source>
</evidence>
<dbReference type="InterPro" id="IPR036388">
    <property type="entry name" value="WH-like_DNA-bd_sf"/>
</dbReference>
<dbReference type="InterPro" id="IPR053925">
    <property type="entry name" value="RecX_HTH_3rd"/>
</dbReference>
<dbReference type="InterPro" id="IPR003783">
    <property type="entry name" value="Regulatory_RecX"/>
</dbReference>
<dbReference type="Pfam" id="PF02631">
    <property type="entry name" value="RecX_HTH2"/>
    <property type="match status" value="1"/>
</dbReference>
<keyword evidence="8" id="KW-1185">Reference proteome</keyword>
<dbReference type="PANTHER" id="PTHR33602:SF1">
    <property type="entry name" value="REGULATORY PROTEIN RECX FAMILY PROTEIN"/>
    <property type="match status" value="1"/>
</dbReference>
<dbReference type="GO" id="GO:0005737">
    <property type="term" value="C:cytoplasm"/>
    <property type="evidence" value="ECO:0007669"/>
    <property type="project" value="UniProtKB-SubCell"/>
</dbReference>
<dbReference type="Proteomes" id="UP000663281">
    <property type="component" value="Chromosome"/>
</dbReference>
<evidence type="ECO:0000256" key="4">
    <source>
        <dbReference type="ARBA" id="ARBA00022490"/>
    </source>
</evidence>
<comment type="similarity">
    <text evidence="2">Belongs to the RecX family.</text>
</comment>
<evidence type="ECO:0000259" key="6">
    <source>
        <dbReference type="Pfam" id="PF21981"/>
    </source>
</evidence>
<dbReference type="Gene3D" id="1.10.10.10">
    <property type="entry name" value="Winged helix-like DNA-binding domain superfamily/Winged helix DNA-binding domain"/>
    <property type="match status" value="2"/>
</dbReference>
<evidence type="ECO:0000313" key="8">
    <source>
        <dbReference type="Proteomes" id="UP000663281"/>
    </source>
</evidence>
<evidence type="ECO:0000313" key="7">
    <source>
        <dbReference type="EMBL" id="QSX31904.1"/>
    </source>
</evidence>
<evidence type="ECO:0000256" key="1">
    <source>
        <dbReference type="ARBA" id="ARBA00004496"/>
    </source>
</evidence>
<reference evidence="7 8" key="1">
    <citation type="submission" date="2021-03" db="EMBL/GenBank/DDBJ databases">
        <title>Novel species identification of genus Shewanella.</title>
        <authorList>
            <person name="Liu G."/>
            <person name="Zhang Q."/>
        </authorList>
    </citation>
    <scope>NUCLEOTIDE SEQUENCE [LARGE SCALE GENOMIC DNA]</scope>
    <source>
        <strain evidence="7 8">FJAT-53726</strain>
    </source>
</reference>
<sequence>MLAKGHELQEVETVLAECELRGYLDDGRYAGQLIRSHIAKGHGPTRIRQALLQKGLSRESVETALNGCDEDWFALARTKARKKFGLAPIADAKDKARRVRYLLGQGFGFDQVAHGLEFDPYE</sequence>
<dbReference type="KEGG" id="scyp:JYB88_12670"/>
<keyword evidence="4" id="KW-0963">Cytoplasm</keyword>
<protein>
    <recommendedName>
        <fullName evidence="3">Regulatory protein RecX</fullName>
    </recommendedName>
</protein>
<dbReference type="EMBL" id="CP071504">
    <property type="protein sequence ID" value="QSX31904.1"/>
    <property type="molecule type" value="Genomic_DNA"/>
</dbReference>
<dbReference type="InterPro" id="IPR053924">
    <property type="entry name" value="RecX_HTH_2nd"/>
</dbReference>
<dbReference type="PANTHER" id="PTHR33602">
    <property type="entry name" value="REGULATORY PROTEIN RECX FAMILY PROTEIN"/>
    <property type="match status" value="1"/>
</dbReference>
<proteinExistence type="inferred from homology"/>
<gene>
    <name evidence="7" type="ORF">JYB88_12670</name>
</gene>
<organism evidence="7 8">
    <name type="scientific">Shewanella cyperi</name>
    <dbReference type="NCBI Taxonomy" id="2814292"/>
    <lineage>
        <taxon>Bacteria</taxon>
        <taxon>Pseudomonadati</taxon>
        <taxon>Pseudomonadota</taxon>
        <taxon>Gammaproteobacteria</taxon>
        <taxon>Alteromonadales</taxon>
        <taxon>Shewanellaceae</taxon>
        <taxon>Shewanella</taxon>
    </lineage>
</organism>